<gene>
    <name evidence="2" type="ORF">HGB41_05255</name>
</gene>
<proteinExistence type="predicted"/>
<keyword evidence="3" id="KW-1185">Reference proteome</keyword>
<reference evidence="2 3" key="1">
    <citation type="submission" date="2020-04" db="EMBL/GenBank/DDBJ databases">
        <title>Massilia sp. nov., a cold adapted bacteria isolated from Arctic soil.</title>
        <authorList>
            <person name="Son J."/>
            <person name="Ka J.-O."/>
        </authorList>
    </citation>
    <scope>NUCLEOTIDE SEQUENCE [LARGE SCALE GENOMIC DNA]</scope>
    <source>
        <strain evidence="2 3">ML15P13</strain>
    </source>
</reference>
<dbReference type="EMBL" id="JABAIV010000001">
    <property type="protein sequence ID" value="NNG22407.1"/>
    <property type="molecule type" value="Genomic_DNA"/>
</dbReference>
<sequence>MKIQVTKVSVGQSAKVMAMLYLLLSIPFVAVFVAFALAGGQGNFIFLLLLAPVFYAAAAYVGTAFSAWLYNVAAKKVGGFEYTTSEIGEAS</sequence>
<dbReference type="RefSeq" id="WP_171081735.1">
    <property type="nucleotide sequence ID" value="NZ_JABAIV010000001.1"/>
</dbReference>
<evidence type="ECO:0000313" key="2">
    <source>
        <dbReference type="EMBL" id="NNG22407.1"/>
    </source>
</evidence>
<feature type="transmembrane region" description="Helical" evidence="1">
    <location>
        <begin position="44"/>
        <end position="70"/>
    </location>
</feature>
<keyword evidence="1" id="KW-1133">Transmembrane helix</keyword>
<dbReference type="Proteomes" id="UP000533905">
    <property type="component" value="Unassembled WGS sequence"/>
</dbReference>
<feature type="transmembrane region" description="Helical" evidence="1">
    <location>
        <begin position="20"/>
        <end position="38"/>
    </location>
</feature>
<comment type="caution">
    <text evidence="2">The sequence shown here is derived from an EMBL/GenBank/DDBJ whole genome shotgun (WGS) entry which is preliminary data.</text>
</comment>
<accession>A0A7Y2NY46</accession>
<organism evidence="2 3">
    <name type="scientific">Telluria aromaticivorans</name>
    <dbReference type="NCBI Taxonomy" id="2725995"/>
    <lineage>
        <taxon>Bacteria</taxon>
        <taxon>Pseudomonadati</taxon>
        <taxon>Pseudomonadota</taxon>
        <taxon>Betaproteobacteria</taxon>
        <taxon>Burkholderiales</taxon>
        <taxon>Oxalobacteraceae</taxon>
        <taxon>Telluria group</taxon>
        <taxon>Telluria</taxon>
    </lineage>
</organism>
<keyword evidence="1" id="KW-0472">Membrane</keyword>
<dbReference type="AlphaFoldDB" id="A0A7Y2NY46"/>
<name>A0A7Y2NY46_9BURK</name>
<keyword evidence="1" id="KW-0812">Transmembrane</keyword>
<evidence type="ECO:0000256" key="1">
    <source>
        <dbReference type="SAM" id="Phobius"/>
    </source>
</evidence>
<protein>
    <submittedName>
        <fullName evidence="2">Uncharacterized protein</fullName>
    </submittedName>
</protein>
<evidence type="ECO:0000313" key="3">
    <source>
        <dbReference type="Proteomes" id="UP000533905"/>
    </source>
</evidence>